<dbReference type="AlphaFoldDB" id="A0A8J2YUR3"/>
<dbReference type="PANTHER" id="PTHR13343:SF17">
    <property type="entry name" value="CELLULAR REPRESSOR OF E1A-STIMULATED GENES, ISOFORM A"/>
    <property type="match status" value="1"/>
</dbReference>
<feature type="region of interest" description="Disordered" evidence="1">
    <location>
        <begin position="1"/>
        <end position="26"/>
    </location>
</feature>
<dbReference type="InterPro" id="IPR012349">
    <property type="entry name" value="Split_barrel_FMN-bd"/>
</dbReference>
<dbReference type="Gene3D" id="2.30.110.10">
    <property type="entry name" value="Electron Transport, Fmn-binding Protein, Chain A"/>
    <property type="match status" value="1"/>
</dbReference>
<sequence>MTSATPKPPRAAGPAPGTPPPIPPHADASVEIVRRLLRRAERGTLATRLAEADGWPYSSLVMIAVNHDLSPILLLSDLAEHTRNLIADPRASLLIDGTAGAEDPLSAPRVTLLGRIARIDDRAAAARYVAHHPASALHAGFADFHYYRLGIERAHLVAGFGRIRWLEAAALLPPVPEALVRDERKLIDALNQDVDLVRRLATAAGAKATTGWKVAGVDRDGLDLRRSDRSLRLEFGGPVETIDDAVAALEPILRPDAR</sequence>
<comment type="caution">
    <text evidence="3">The sequence shown here is derived from an EMBL/GenBank/DDBJ whole genome shotgun (WGS) entry which is preliminary data.</text>
</comment>
<keyword evidence="4" id="KW-1185">Reference proteome</keyword>
<dbReference type="InterPro" id="IPR055343">
    <property type="entry name" value="CREG_beta-barrel"/>
</dbReference>
<dbReference type="GO" id="GO:0005737">
    <property type="term" value="C:cytoplasm"/>
    <property type="evidence" value="ECO:0007669"/>
    <property type="project" value="UniProtKB-ARBA"/>
</dbReference>
<dbReference type="Gene3D" id="3.20.180.10">
    <property type="entry name" value="PNP-oxidase-like"/>
    <property type="match status" value="1"/>
</dbReference>
<accession>A0A8J2YUR3</accession>
<dbReference type="SUPFAM" id="SSF50475">
    <property type="entry name" value="FMN-binding split barrel"/>
    <property type="match status" value="1"/>
</dbReference>
<dbReference type="InterPro" id="IPR037119">
    <property type="entry name" value="Haem_oxidase_HugZ-like_sf"/>
</dbReference>
<organism evidence="3 4">
    <name type="scientific">Aliidongia dinghuensis</name>
    <dbReference type="NCBI Taxonomy" id="1867774"/>
    <lineage>
        <taxon>Bacteria</taxon>
        <taxon>Pseudomonadati</taxon>
        <taxon>Pseudomonadota</taxon>
        <taxon>Alphaproteobacteria</taxon>
        <taxon>Rhodospirillales</taxon>
        <taxon>Dongiaceae</taxon>
        <taxon>Aliidongia</taxon>
    </lineage>
</organism>
<dbReference type="PANTHER" id="PTHR13343">
    <property type="entry name" value="CREG1 PROTEIN"/>
    <property type="match status" value="1"/>
</dbReference>
<reference evidence="3" key="1">
    <citation type="journal article" date="2014" name="Int. J. Syst. Evol. Microbiol.">
        <title>Complete genome sequence of Corynebacterium casei LMG S-19264T (=DSM 44701T), isolated from a smear-ripened cheese.</title>
        <authorList>
            <consortium name="US DOE Joint Genome Institute (JGI-PGF)"/>
            <person name="Walter F."/>
            <person name="Albersmeier A."/>
            <person name="Kalinowski J."/>
            <person name="Ruckert C."/>
        </authorList>
    </citation>
    <scope>NUCLEOTIDE SEQUENCE</scope>
    <source>
        <strain evidence="3">CGMCC 1.15725</strain>
    </source>
</reference>
<dbReference type="Proteomes" id="UP000646365">
    <property type="component" value="Unassembled WGS sequence"/>
</dbReference>
<dbReference type="Pfam" id="PF13883">
    <property type="entry name" value="CREG_beta-barrel"/>
    <property type="match status" value="1"/>
</dbReference>
<dbReference type="EMBL" id="BMJQ01000007">
    <property type="protein sequence ID" value="GGF22421.1"/>
    <property type="molecule type" value="Genomic_DNA"/>
</dbReference>
<dbReference type="RefSeq" id="WP_189047232.1">
    <property type="nucleotide sequence ID" value="NZ_BMJQ01000007.1"/>
</dbReference>
<protein>
    <submittedName>
        <fullName evidence="3">Pyridoxamine 5'-phosphate oxidase</fullName>
    </submittedName>
</protein>
<evidence type="ECO:0000313" key="4">
    <source>
        <dbReference type="Proteomes" id="UP000646365"/>
    </source>
</evidence>
<feature type="compositionally biased region" description="Pro residues" evidence="1">
    <location>
        <begin position="1"/>
        <end position="24"/>
    </location>
</feature>
<evidence type="ECO:0000259" key="2">
    <source>
        <dbReference type="Pfam" id="PF13883"/>
    </source>
</evidence>
<proteinExistence type="predicted"/>
<feature type="domain" description="CREG-like beta-barrel" evidence="2">
    <location>
        <begin position="26"/>
        <end position="166"/>
    </location>
</feature>
<name>A0A8J2YUR3_9PROT</name>
<evidence type="ECO:0000256" key="1">
    <source>
        <dbReference type="SAM" id="MobiDB-lite"/>
    </source>
</evidence>
<evidence type="ECO:0000313" key="3">
    <source>
        <dbReference type="EMBL" id="GGF22421.1"/>
    </source>
</evidence>
<reference evidence="3" key="2">
    <citation type="submission" date="2020-09" db="EMBL/GenBank/DDBJ databases">
        <authorList>
            <person name="Sun Q."/>
            <person name="Zhou Y."/>
        </authorList>
    </citation>
    <scope>NUCLEOTIDE SEQUENCE</scope>
    <source>
        <strain evidence="3">CGMCC 1.15725</strain>
    </source>
</reference>
<gene>
    <name evidence="3" type="ORF">GCM10011611_30650</name>
</gene>